<name>A0A3B1A2P1_9ZZZZ</name>
<dbReference type="InterPro" id="IPR052184">
    <property type="entry name" value="SDR_enzymes"/>
</dbReference>
<dbReference type="CDD" id="cd05325">
    <property type="entry name" value="carb_red_sniffer_like_SDR_c"/>
    <property type="match status" value="1"/>
</dbReference>
<sequence>MPTLFVAGASRGIGLELAKQYLSEGWKVHATYRTPGSHLEQLHGDIHLHQLDLTDHDAIMQLRQTLNKEPIDILFHNAGIYGHITDENEWLESFRVNTIAPFQLISAFAENVGMSKYKIATAMSSKMGSMSDNGSGGSYVYRSSKAALNAVMKSFSIDLAQKYAVTVIIMHPGWVETDMTGPGALISTTECVTGIRNVLNRITPADAGRFYDYAGKEILW</sequence>
<dbReference type="PANTHER" id="PTHR45458">
    <property type="entry name" value="SHORT-CHAIN DEHYDROGENASE/REDUCTASE SDR"/>
    <property type="match status" value="1"/>
</dbReference>
<dbReference type="PRINTS" id="PR00081">
    <property type="entry name" value="GDHRDH"/>
</dbReference>
<protein>
    <recommendedName>
        <fullName evidence="2">Short-chain dehydrogenase</fullName>
    </recommendedName>
</protein>
<dbReference type="GO" id="GO:0016616">
    <property type="term" value="F:oxidoreductase activity, acting on the CH-OH group of donors, NAD or NADP as acceptor"/>
    <property type="evidence" value="ECO:0007669"/>
    <property type="project" value="TreeGrafter"/>
</dbReference>
<dbReference type="AlphaFoldDB" id="A0A3B1A2P1"/>
<evidence type="ECO:0008006" key="2">
    <source>
        <dbReference type="Google" id="ProtNLM"/>
    </source>
</evidence>
<proteinExistence type="predicted"/>
<gene>
    <name evidence="1" type="ORF">MNBD_GAMMA16-13</name>
</gene>
<dbReference type="InterPro" id="IPR002347">
    <property type="entry name" value="SDR_fam"/>
</dbReference>
<reference evidence="1" key="1">
    <citation type="submission" date="2018-06" db="EMBL/GenBank/DDBJ databases">
        <authorList>
            <person name="Zhirakovskaya E."/>
        </authorList>
    </citation>
    <scope>NUCLEOTIDE SEQUENCE</scope>
</reference>
<accession>A0A3B1A2P1</accession>
<dbReference type="Gene3D" id="3.40.50.720">
    <property type="entry name" value="NAD(P)-binding Rossmann-like Domain"/>
    <property type="match status" value="1"/>
</dbReference>
<dbReference type="InterPro" id="IPR036291">
    <property type="entry name" value="NAD(P)-bd_dom_sf"/>
</dbReference>
<dbReference type="PANTHER" id="PTHR45458:SF1">
    <property type="entry name" value="SHORT CHAIN DEHYDROGENASE"/>
    <property type="match status" value="1"/>
</dbReference>
<evidence type="ECO:0000313" key="1">
    <source>
        <dbReference type="EMBL" id="VAW87156.1"/>
    </source>
</evidence>
<dbReference type="Pfam" id="PF00106">
    <property type="entry name" value="adh_short"/>
    <property type="match status" value="1"/>
</dbReference>
<dbReference type="EMBL" id="UOFO01000111">
    <property type="protein sequence ID" value="VAW87156.1"/>
    <property type="molecule type" value="Genomic_DNA"/>
</dbReference>
<dbReference type="SUPFAM" id="SSF51735">
    <property type="entry name" value="NAD(P)-binding Rossmann-fold domains"/>
    <property type="match status" value="1"/>
</dbReference>
<organism evidence="1">
    <name type="scientific">hydrothermal vent metagenome</name>
    <dbReference type="NCBI Taxonomy" id="652676"/>
    <lineage>
        <taxon>unclassified sequences</taxon>
        <taxon>metagenomes</taxon>
        <taxon>ecological metagenomes</taxon>
    </lineage>
</organism>